<gene>
    <name evidence="3" type="ORF">P170DRAFT_512833</name>
</gene>
<name>A0A2I2G0B2_9EURO</name>
<dbReference type="AlphaFoldDB" id="A0A2I2G0B2"/>
<evidence type="ECO:0000313" key="4">
    <source>
        <dbReference type="Proteomes" id="UP000234275"/>
    </source>
</evidence>
<accession>A0A2I2G0B2</accession>
<dbReference type="VEuPathDB" id="FungiDB:P170DRAFT_512833"/>
<dbReference type="OrthoDB" id="3922101at2759"/>
<sequence>MGILDVQLTAPDTHLILVEGHGECYAPPIVGSVAITVPTPSAQSPDDYTVNIGLTRAVGLKKQQPASFPDKNDILLQRLLRRRSFRKQPHHPCEPAVCANVKTLMQCNLWHAPEKIEHNQDYGTTTLKFTFAIPLPISLPATTETMLGNISYAIKATVSSASRKLIDTIRPIRIQRRLVPQQAETLCQLRGFSGENFTTELRITPQESLDPSLKGAYSVELAAYRTVTQGVRKTEVKHVVIKELKWRVEETIKGPYLSSQEDNGDAGIHRQSQHARQLCEGRRTGNWKAMNCLSGATEKGDRIVIPFEVIIPRSADATDELENCEEAAGLTVKHQLRLDMVTGEDTFDQATGRLVDRRPRTKSFVAFFALPILEFASRNDVACATFPASNLPKYEESAEPPNYDVVR</sequence>
<dbReference type="InterPro" id="IPR014752">
    <property type="entry name" value="Arrestin-like_C"/>
</dbReference>
<evidence type="ECO:0000313" key="3">
    <source>
        <dbReference type="EMBL" id="PLB46309.1"/>
    </source>
</evidence>
<comment type="caution">
    <text evidence="3">The sequence shown here is derived from an EMBL/GenBank/DDBJ whole genome shotgun (WGS) entry which is preliminary data.</text>
</comment>
<dbReference type="GeneID" id="36562735"/>
<dbReference type="Pfam" id="PF13002">
    <property type="entry name" value="LDB19"/>
    <property type="match status" value="1"/>
</dbReference>
<keyword evidence="4" id="KW-1185">Reference proteome</keyword>
<feature type="domain" description="LDB19 N-terminal" evidence="2">
    <location>
        <begin position="79"/>
        <end position="252"/>
    </location>
</feature>
<reference evidence="3 4" key="1">
    <citation type="submission" date="2016-12" db="EMBL/GenBank/DDBJ databases">
        <title>The genomes of Aspergillus section Nigri reveals drivers in fungal speciation.</title>
        <authorList>
            <consortium name="DOE Joint Genome Institute"/>
            <person name="Vesth T.C."/>
            <person name="Nybo J."/>
            <person name="Theobald S."/>
            <person name="Brandl J."/>
            <person name="Frisvad J.C."/>
            <person name="Nielsen K.F."/>
            <person name="Lyhne E.K."/>
            <person name="Kogle M.E."/>
            <person name="Kuo A."/>
            <person name="Riley R."/>
            <person name="Clum A."/>
            <person name="Nolan M."/>
            <person name="Lipzen A."/>
            <person name="Salamov A."/>
            <person name="Henrissat B."/>
            <person name="Wiebenga A."/>
            <person name="De Vries R.P."/>
            <person name="Grigoriev I.V."/>
            <person name="Mortensen U.H."/>
            <person name="Andersen M.R."/>
            <person name="Baker S.E."/>
        </authorList>
    </citation>
    <scope>NUCLEOTIDE SEQUENCE [LARGE SCALE GENOMIC DNA]</scope>
    <source>
        <strain evidence="3 4">IBT 23096</strain>
    </source>
</reference>
<proteinExistence type="predicted"/>
<dbReference type="InterPro" id="IPR024391">
    <property type="entry name" value="LDB19_N"/>
</dbReference>
<dbReference type="Gene3D" id="2.60.40.640">
    <property type="match status" value="1"/>
</dbReference>
<evidence type="ECO:0000259" key="2">
    <source>
        <dbReference type="Pfam" id="PF13002"/>
    </source>
</evidence>
<protein>
    <recommendedName>
        <fullName evidence="2">LDB19 N-terminal domain-containing protein</fullName>
    </recommendedName>
</protein>
<dbReference type="EMBL" id="MSFO01000007">
    <property type="protein sequence ID" value="PLB46309.1"/>
    <property type="molecule type" value="Genomic_DNA"/>
</dbReference>
<feature type="region of interest" description="Disordered" evidence="1">
    <location>
        <begin position="256"/>
        <end position="275"/>
    </location>
</feature>
<dbReference type="Proteomes" id="UP000234275">
    <property type="component" value="Unassembled WGS sequence"/>
</dbReference>
<dbReference type="STRING" id="1392250.A0A2I2G0B2"/>
<dbReference type="RefSeq" id="XP_024701611.1">
    <property type="nucleotide sequence ID" value="XM_024855029.1"/>
</dbReference>
<evidence type="ECO:0000256" key="1">
    <source>
        <dbReference type="SAM" id="MobiDB-lite"/>
    </source>
</evidence>
<organism evidence="3 4">
    <name type="scientific">Aspergillus steynii IBT 23096</name>
    <dbReference type="NCBI Taxonomy" id="1392250"/>
    <lineage>
        <taxon>Eukaryota</taxon>
        <taxon>Fungi</taxon>
        <taxon>Dikarya</taxon>
        <taxon>Ascomycota</taxon>
        <taxon>Pezizomycotina</taxon>
        <taxon>Eurotiomycetes</taxon>
        <taxon>Eurotiomycetidae</taxon>
        <taxon>Eurotiales</taxon>
        <taxon>Aspergillaceae</taxon>
        <taxon>Aspergillus</taxon>
        <taxon>Aspergillus subgen. Circumdati</taxon>
    </lineage>
</organism>